<reference evidence="3 4" key="1">
    <citation type="submission" date="2020-05" db="EMBL/GenBank/DDBJ databases">
        <title>Electrophorus electricus (electric eel) genome, fEleEle1, primary haplotype.</title>
        <authorList>
            <person name="Myers G."/>
            <person name="Meyer A."/>
            <person name="Fedrigo O."/>
            <person name="Formenti G."/>
            <person name="Rhie A."/>
            <person name="Tracey A."/>
            <person name="Sims Y."/>
            <person name="Jarvis E.D."/>
        </authorList>
    </citation>
    <scope>NUCLEOTIDE SEQUENCE [LARGE SCALE GENOMIC DNA]</scope>
</reference>
<feature type="region of interest" description="Disordered" evidence="1">
    <location>
        <begin position="79"/>
        <end position="156"/>
    </location>
</feature>
<feature type="region of interest" description="Disordered" evidence="1">
    <location>
        <begin position="669"/>
        <end position="844"/>
    </location>
</feature>
<organism evidence="3 4">
    <name type="scientific">Electrophorus electricus</name>
    <name type="common">Electric eel</name>
    <name type="synonym">Gymnotus electricus</name>
    <dbReference type="NCBI Taxonomy" id="8005"/>
    <lineage>
        <taxon>Eukaryota</taxon>
        <taxon>Metazoa</taxon>
        <taxon>Chordata</taxon>
        <taxon>Craniata</taxon>
        <taxon>Vertebrata</taxon>
        <taxon>Euteleostomi</taxon>
        <taxon>Actinopterygii</taxon>
        <taxon>Neopterygii</taxon>
        <taxon>Teleostei</taxon>
        <taxon>Ostariophysi</taxon>
        <taxon>Gymnotiformes</taxon>
        <taxon>Gymnotoidei</taxon>
        <taxon>Gymnotidae</taxon>
        <taxon>Electrophorus</taxon>
    </lineage>
</organism>
<dbReference type="GeneTree" id="ENSGT00940000155320"/>
<dbReference type="CDD" id="cd19856">
    <property type="entry name" value="DSRM_Kanadaptin"/>
    <property type="match status" value="1"/>
</dbReference>
<evidence type="ECO:0000256" key="1">
    <source>
        <dbReference type="SAM" id="MobiDB-lite"/>
    </source>
</evidence>
<proteinExistence type="predicted"/>
<dbReference type="InterPro" id="IPR000253">
    <property type="entry name" value="FHA_dom"/>
</dbReference>
<dbReference type="CDD" id="cd22677">
    <property type="entry name" value="FHA_Kanadaptin"/>
    <property type="match status" value="1"/>
</dbReference>
<keyword evidence="4" id="KW-1185">Reference proteome</keyword>
<reference evidence="3" key="3">
    <citation type="submission" date="2025-09" db="UniProtKB">
        <authorList>
            <consortium name="Ensembl"/>
        </authorList>
    </citation>
    <scope>IDENTIFICATION</scope>
</reference>
<evidence type="ECO:0000313" key="3">
    <source>
        <dbReference type="Ensembl" id="ENSEEEP00000062318.1"/>
    </source>
</evidence>
<feature type="compositionally biased region" description="Basic and acidic residues" evidence="1">
    <location>
        <begin position="12"/>
        <end position="21"/>
    </location>
</feature>
<dbReference type="AlphaFoldDB" id="A0AAY5EZW0"/>
<feature type="compositionally biased region" description="Acidic residues" evidence="1">
    <location>
        <begin position="694"/>
        <end position="705"/>
    </location>
</feature>
<feature type="compositionally biased region" description="Basic and acidic residues" evidence="1">
    <location>
        <begin position="99"/>
        <end position="109"/>
    </location>
</feature>
<feature type="region of interest" description="Disordered" evidence="1">
    <location>
        <begin position="1"/>
        <end position="21"/>
    </location>
</feature>
<feature type="compositionally biased region" description="Basic residues" evidence="1">
    <location>
        <begin position="769"/>
        <end position="778"/>
    </location>
</feature>
<feature type="compositionally biased region" description="Acidic residues" evidence="1">
    <location>
        <begin position="315"/>
        <end position="327"/>
    </location>
</feature>
<feature type="region of interest" description="Disordered" evidence="1">
    <location>
        <begin position="303"/>
        <end position="351"/>
    </location>
</feature>
<dbReference type="InterPro" id="IPR008984">
    <property type="entry name" value="SMAD_FHA_dom_sf"/>
</dbReference>
<dbReference type="InterPro" id="IPR050923">
    <property type="entry name" value="Cell_Proc_Reg/RNA_Proc"/>
</dbReference>
<reference evidence="3" key="2">
    <citation type="submission" date="2025-08" db="UniProtKB">
        <authorList>
            <consortium name="Ensembl"/>
        </authorList>
    </citation>
    <scope>IDENTIFICATION</scope>
</reference>
<dbReference type="SMART" id="SM00240">
    <property type="entry name" value="FHA"/>
    <property type="match status" value="1"/>
</dbReference>
<dbReference type="Proteomes" id="UP000314983">
    <property type="component" value="Chromosome 13"/>
</dbReference>
<name>A0AAY5EZW0_ELEEL</name>
<feature type="compositionally biased region" description="Basic and acidic residues" evidence="1">
    <location>
        <begin position="706"/>
        <end position="731"/>
    </location>
</feature>
<gene>
    <name evidence="3" type="primary">SLC4A1AP</name>
</gene>
<feature type="compositionally biased region" description="Basic and acidic residues" evidence="1">
    <location>
        <begin position="303"/>
        <end position="312"/>
    </location>
</feature>
<evidence type="ECO:0000313" key="4">
    <source>
        <dbReference type="Proteomes" id="UP000314983"/>
    </source>
</evidence>
<dbReference type="PANTHER" id="PTHR23308">
    <property type="entry name" value="NUCLEAR INHIBITOR OF PROTEIN PHOSPHATASE-1"/>
    <property type="match status" value="1"/>
</dbReference>
<accession>A0AAY5EZW0</accession>
<dbReference type="Gene3D" id="2.60.200.20">
    <property type="match status" value="1"/>
</dbReference>
<feature type="compositionally biased region" description="Basic and acidic residues" evidence="1">
    <location>
        <begin position="744"/>
        <end position="763"/>
    </location>
</feature>
<dbReference type="Pfam" id="PF00498">
    <property type="entry name" value="FHA"/>
    <property type="match status" value="1"/>
</dbReference>
<dbReference type="Ensembl" id="ENSEEET00000060089.1">
    <property type="protein sequence ID" value="ENSEEEP00000062318.1"/>
    <property type="gene ID" value="ENSEEEG00000006197.2"/>
</dbReference>
<protein>
    <recommendedName>
        <fullName evidence="2">FHA domain-containing protein</fullName>
    </recommendedName>
</protein>
<feature type="domain" description="FHA" evidence="2">
    <location>
        <begin position="193"/>
        <end position="253"/>
    </location>
</feature>
<sequence length="844" mass="93930">MAEAINTMDSDSFSKPKKDTEMELSIAPVCENPENCDVKEDAQNISELTTDPFKKPAIFAAPSIVGKRTTPVKKIAQESEQVIIKDEPQTTECDSQNDTDEKTLQESESNKLSSIRGPHRPSESQEKRPAKEMHRHTKPKQDIKAKVPPTGKFPPLPYTEPPWGGVTGIPYSFELLKNGAILDSVPLTQQSYFVVGRLPVCDISLEHPSISRYHAVVQYREHSGEQGVMGEEIGFYVYDLGSTHGTFVNKNKIPPKTYIRVRVGHVLKFGGSTRLFILQGPEFDEEVESELTVTELRERARKQREDLEKKMMGDGSDDDDDDDDNDEKEEKNGETRTSGRKSSEDTGCSWGMGEEADLVEDENEENPFATEFHEDQEAAYLRDPKKALQGFYDREGEELEFEYEDKGHGTWLCRIKLPVDDALGRQLIAEVTHSGKKKEAAIQCSLEACRMLEARGLLRQEAVSRKRKKKNWEDNDYYDSDDDSFLDRTGTVERKRTERMKKAGKIQEQPDTYDSLVAKLAAVEKELAETEGKLGSSAEGEVIVTAACPSLPSESIVRACTCVRALFPVSVPSGGSSSSAADPLDVFMSCVRSQTALDSVERKKLHLHVTELKKEGQRLRKLIEVTRPTQLPSLISGSASLPSDLEKPKKIALPLFGAMKGGSKFKLKTGTIGSLPPKRPNLPPELFSLKELPPGEEEEEEEEDDEGKKEDKESKAERESPAVAESAKEAVESNEASDSGPHSPKGERRVCVYLEVKDSERRTVNKASLHGKKTVKSVHPKEDSSSLLPREPLKKGGKKITGQSRPPSSVSKQYPEDDPDYCVWMPPAGQTGDGRTHLNDKYGY</sequence>
<feature type="compositionally biased region" description="Basic and acidic residues" evidence="1">
    <location>
        <begin position="834"/>
        <end position="844"/>
    </location>
</feature>
<dbReference type="FunFam" id="2.60.200.20:FF:000023">
    <property type="entry name" value="Solute carrier family 4 member 1 adaptor protein"/>
    <property type="match status" value="1"/>
</dbReference>
<feature type="compositionally biased region" description="Basic and acidic residues" evidence="1">
    <location>
        <begin position="120"/>
        <end position="132"/>
    </location>
</feature>
<dbReference type="SUPFAM" id="SSF49879">
    <property type="entry name" value="SMAD/FHA domain"/>
    <property type="match status" value="1"/>
</dbReference>
<evidence type="ECO:0000259" key="2">
    <source>
        <dbReference type="PROSITE" id="PS50006"/>
    </source>
</evidence>
<feature type="compositionally biased region" description="Polar residues" evidence="1">
    <location>
        <begin position="801"/>
        <end position="812"/>
    </location>
</feature>
<dbReference type="PROSITE" id="PS50006">
    <property type="entry name" value="FHA_DOMAIN"/>
    <property type="match status" value="1"/>
</dbReference>